<comment type="caution">
    <text evidence="3">The sequence shown here is derived from an EMBL/GenBank/DDBJ whole genome shotgun (WGS) entry which is preliminary data.</text>
</comment>
<gene>
    <name evidence="3" type="ORF">PQU92_02480</name>
</gene>
<dbReference type="PANTHER" id="PTHR30273">
    <property type="entry name" value="PERIPLASMIC SIGNAL SENSOR AND SIGMA FACTOR ACTIVATOR FECR-RELATED"/>
    <property type="match status" value="1"/>
</dbReference>
<dbReference type="PANTHER" id="PTHR30273:SF2">
    <property type="entry name" value="PROTEIN FECR"/>
    <property type="match status" value="1"/>
</dbReference>
<reference evidence="3 4" key="1">
    <citation type="submission" date="2023-01" db="EMBL/GenBank/DDBJ databases">
        <title>Novel species of the genus Asticcacaulis isolated from rivers.</title>
        <authorList>
            <person name="Lu H."/>
        </authorList>
    </citation>
    <scope>NUCLEOTIDE SEQUENCE [LARGE SCALE GENOMIC DNA]</scope>
    <source>
        <strain evidence="3 4">BYS171W</strain>
    </source>
</reference>
<dbReference type="Pfam" id="PF16220">
    <property type="entry name" value="DUF4880"/>
    <property type="match status" value="1"/>
</dbReference>
<name>A0ABT5HPX5_9CAUL</name>
<evidence type="ECO:0000313" key="3">
    <source>
        <dbReference type="EMBL" id="MDC7682123.1"/>
    </source>
</evidence>
<organism evidence="3 4">
    <name type="scientific">Asticcacaulis aquaticus</name>
    <dbReference type="NCBI Taxonomy" id="2984212"/>
    <lineage>
        <taxon>Bacteria</taxon>
        <taxon>Pseudomonadati</taxon>
        <taxon>Pseudomonadota</taxon>
        <taxon>Alphaproteobacteria</taxon>
        <taxon>Caulobacterales</taxon>
        <taxon>Caulobacteraceae</taxon>
        <taxon>Asticcacaulis</taxon>
    </lineage>
</organism>
<evidence type="ECO:0000259" key="1">
    <source>
        <dbReference type="Pfam" id="PF04773"/>
    </source>
</evidence>
<feature type="domain" description="FecR N-terminal" evidence="2">
    <location>
        <begin position="13"/>
        <end position="53"/>
    </location>
</feature>
<proteinExistence type="predicted"/>
<evidence type="ECO:0000313" key="4">
    <source>
        <dbReference type="Proteomes" id="UP001214854"/>
    </source>
</evidence>
<evidence type="ECO:0000259" key="2">
    <source>
        <dbReference type="Pfam" id="PF16220"/>
    </source>
</evidence>
<sequence length="330" mass="35469">MTSGDSANKIDVAAADWAARVDRGDLNPSEESALDEWLAADVRHPGAFARARAASLILQRAVAIDSQRQSGRNPSGAGSGRIITRRQWLWGGGAVAAGLSGLAVYKMIEADAPLTLVTRRGEIRSIPLADGSAVSLNTDTSIRTKYSPQRREIWLDSGEVDFSILNDIARPFIVFVRGVEVVSSNARLLIQNLPGAPIKVLVSAGVAELRGRTAEQRVRLNANMGAIVPDVADAQTPAIRLVPLAPGQIEQASLWRVGKVGLEGQRLQDAVSEFRRYGDVKIVWSDPKIGQEEVSGMFDLRDPVGFARAVAESLDLKLSVSGDEIVLAYK</sequence>
<keyword evidence="4" id="KW-1185">Reference proteome</keyword>
<feature type="domain" description="FecR protein" evidence="1">
    <location>
        <begin position="115"/>
        <end position="206"/>
    </location>
</feature>
<dbReference type="InterPro" id="IPR012373">
    <property type="entry name" value="Ferrdict_sens_TM"/>
</dbReference>
<dbReference type="Gene3D" id="2.60.120.1440">
    <property type="match status" value="1"/>
</dbReference>
<dbReference type="PIRSF" id="PIRSF018266">
    <property type="entry name" value="FecR"/>
    <property type="match status" value="1"/>
</dbReference>
<accession>A0ABT5HPX5</accession>
<dbReference type="InterPro" id="IPR032623">
    <property type="entry name" value="FecR_N"/>
</dbReference>
<protein>
    <submittedName>
        <fullName evidence="3">FecR domain-containing protein</fullName>
    </submittedName>
</protein>
<dbReference type="RefSeq" id="WP_272746627.1">
    <property type="nucleotide sequence ID" value="NZ_JAQQKX010000001.1"/>
</dbReference>
<dbReference type="EMBL" id="JAQQKX010000001">
    <property type="protein sequence ID" value="MDC7682123.1"/>
    <property type="molecule type" value="Genomic_DNA"/>
</dbReference>
<dbReference type="Pfam" id="PF04773">
    <property type="entry name" value="FecR"/>
    <property type="match status" value="1"/>
</dbReference>
<dbReference type="InterPro" id="IPR006860">
    <property type="entry name" value="FecR"/>
</dbReference>
<dbReference type="Proteomes" id="UP001214854">
    <property type="component" value="Unassembled WGS sequence"/>
</dbReference>